<dbReference type="Pfam" id="PF00571">
    <property type="entry name" value="CBS"/>
    <property type="match status" value="2"/>
</dbReference>
<comment type="subcellular location">
    <subcellularLocation>
        <location evidence="1">Cell membrane</location>
        <topology evidence="1">Multi-pass membrane protein</topology>
    </subcellularLocation>
</comment>
<comment type="similarity">
    <text evidence="2">Belongs to the UPF0053 family.</text>
</comment>
<dbReference type="AlphaFoldDB" id="A0A316THS2"/>
<keyword evidence="8 10" id="KW-0472">Membrane</keyword>
<feature type="domain" description="CNNM transmembrane" evidence="12">
    <location>
        <begin position="1"/>
        <end position="203"/>
    </location>
</feature>
<dbReference type="Gene3D" id="3.10.580.10">
    <property type="entry name" value="CBS-domain"/>
    <property type="match status" value="1"/>
</dbReference>
<protein>
    <recommendedName>
        <fullName evidence="15">HlyC/CorC family transporter</fullName>
    </recommendedName>
</protein>
<dbReference type="CDD" id="cd04590">
    <property type="entry name" value="CBS_pair_CorC_HlyC_assoc"/>
    <property type="match status" value="1"/>
</dbReference>
<evidence type="ECO:0000313" key="14">
    <source>
        <dbReference type="Proteomes" id="UP000245507"/>
    </source>
</evidence>
<dbReference type="Proteomes" id="UP000245507">
    <property type="component" value="Unassembled WGS sequence"/>
</dbReference>
<dbReference type="Gene3D" id="3.30.465.10">
    <property type="match status" value="1"/>
</dbReference>
<dbReference type="PANTHER" id="PTHR43099:SF6">
    <property type="entry name" value="UPF0053 PROTEIN RV1842C"/>
    <property type="match status" value="1"/>
</dbReference>
<keyword evidence="14" id="KW-1185">Reference proteome</keyword>
<keyword evidence="3" id="KW-1003">Cell membrane</keyword>
<comment type="caution">
    <text evidence="13">The sequence shown here is derived from an EMBL/GenBank/DDBJ whole genome shotgun (WGS) entry which is preliminary data.</text>
</comment>
<evidence type="ECO:0000256" key="3">
    <source>
        <dbReference type="ARBA" id="ARBA00022475"/>
    </source>
</evidence>
<dbReference type="PANTHER" id="PTHR43099">
    <property type="entry name" value="UPF0053 PROTEIN YRKA"/>
    <property type="match status" value="1"/>
</dbReference>
<evidence type="ECO:0000259" key="12">
    <source>
        <dbReference type="PROSITE" id="PS51846"/>
    </source>
</evidence>
<evidence type="ECO:0000256" key="7">
    <source>
        <dbReference type="ARBA" id="ARBA00023122"/>
    </source>
</evidence>
<dbReference type="InterPro" id="IPR016169">
    <property type="entry name" value="FAD-bd_PCMH_sub2"/>
</dbReference>
<dbReference type="PROSITE" id="PS51371">
    <property type="entry name" value="CBS"/>
    <property type="match status" value="2"/>
</dbReference>
<dbReference type="Pfam" id="PF01595">
    <property type="entry name" value="CNNM"/>
    <property type="match status" value="1"/>
</dbReference>
<evidence type="ECO:0000256" key="4">
    <source>
        <dbReference type="ARBA" id="ARBA00022692"/>
    </source>
</evidence>
<evidence type="ECO:0008006" key="15">
    <source>
        <dbReference type="Google" id="ProtNLM"/>
    </source>
</evidence>
<dbReference type="GO" id="GO:0050660">
    <property type="term" value="F:flavin adenine dinucleotide binding"/>
    <property type="evidence" value="ECO:0007669"/>
    <property type="project" value="InterPro"/>
</dbReference>
<dbReference type="GO" id="GO:0005886">
    <property type="term" value="C:plasma membrane"/>
    <property type="evidence" value="ECO:0007669"/>
    <property type="project" value="UniProtKB-SubCell"/>
</dbReference>
<keyword evidence="6 10" id="KW-1133">Transmembrane helix</keyword>
<keyword evidence="7 9" id="KW-0129">CBS domain</keyword>
<evidence type="ECO:0000256" key="5">
    <source>
        <dbReference type="ARBA" id="ARBA00022737"/>
    </source>
</evidence>
<dbReference type="InterPro" id="IPR051676">
    <property type="entry name" value="UPF0053_domain"/>
</dbReference>
<reference evidence="13 14" key="1">
    <citation type="submission" date="2018-05" db="EMBL/GenBank/DDBJ databases">
        <title>Nocardioides silvaticus genome.</title>
        <authorList>
            <person name="Li C."/>
            <person name="Wang G."/>
        </authorList>
    </citation>
    <scope>NUCLEOTIDE SEQUENCE [LARGE SCALE GENOMIC DNA]</scope>
    <source>
        <strain evidence="13 14">CCTCC AB 2018079</strain>
    </source>
</reference>
<dbReference type="EMBL" id="QGDD01000002">
    <property type="protein sequence ID" value="PWN03960.1"/>
    <property type="molecule type" value="Genomic_DNA"/>
</dbReference>
<sequence>MTTALLLLGIALFLIVACGLFVAAEFAFVTVDRSQVDRAAAAGDGGAAGVQLALRSLSTQLSGAQVGITVTNLGIGFLAEPAIAELLRDPLEALGLAEEAVTPVALATGLVVSTVLTMLIGELVPKNVALAVPLATARATQRPMRAFTASIRGPIRLLNGSANAIVRWFGIEPQEELRSARSSTELASLIQRSADVGTLDADTAELMERSVEFGTRTAGEIMTPRVRTRSLETNDRASAVIDLARETGHSRFPVLDEQDAVVGTVHVKNAVALPVPERATTKVKHLMVKPTEVPDTLRLDPLMALLRKDGFQMAVVLDEYGGHAGIVTLEDVVEEIVGDIADEHDRLGHRGRLRRDGSWSLSGLLRPDEVEDLTGTPLPEGEDYDTIAGLVLKGLGRIPTSGDSVVVPLVASGDEGPDREAVLTVEHMDGLRIDRLALRVQDAGPHE</sequence>
<gene>
    <name evidence="13" type="ORF">DJ010_07890</name>
</gene>
<dbReference type="OrthoDB" id="110231at2"/>
<evidence type="ECO:0000256" key="2">
    <source>
        <dbReference type="ARBA" id="ARBA00006337"/>
    </source>
</evidence>
<dbReference type="SMART" id="SM01091">
    <property type="entry name" value="CorC_HlyC"/>
    <property type="match status" value="1"/>
</dbReference>
<proteinExistence type="inferred from homology"/>
<feature type="domain" description="CBS" evidence="11">
    <location>
        <begin position="286"/>
        <end position="343"/>
    </location>
</feature>
<dbReference type="InterPro" id="IPR044751">
    <property type="entry name" value="Ion_transp-like_CBS"/>
</dbReference>
<keyword evidence="4 10" id="KW-0812">Transmembrane</keyword>
<evidence type="ECO:0000256" key="8">
    <source>
        <dbReference type="ARBA" id="ARBA00023136"/>
    </source>
</evidence>
<dbReference type="PROSITE" id="PS51846">
    <property type="entry name" value="CNNM"/>
    <property type="match status" value="1"/>
</dbReference>
<evidence type="ECO:0000256" key="1">
    <source>
        <dbReference type="ARBA" id="ARBA00004651"/>
    </source>
</evidence>
<accession>A0A316THS2</accession>
<organism evidence="13 14">
    <name type="scientific">Nocardioides silvaticus</name>
    <dbReference type="NCBI Taxonomy" id="2201891"/>
    <lineage>
        <taxon>Bacteria</taxon>
        <taxon>Bacillati</taxon>
        <taxon>Actinomycetota</taxon>
        <taxon>Actinomycetes</taxon>
        <taxon>Propionibacteriales</taxon>
        <taxon>Nocardioidaceae</taxon>
        <taxon>Nocardioides</taxon>
    </lineage>
</organism>
<dbReference type="Pfam" id="PF03471">
    <property type="entry name" value="CorC_HlyC"/>
    <property type="match status" value="1"/>
</dbReference>
<dbReference type="RefSeq" id="WP_109693048.1">
    <property type="nucleotide sequence ID" value="NZ_QGDD01000002.1"/>
</dbReference>
<dbReference type="InterPro" id="IPR046342">
    <property type="entry name" value="CBS_dom_sf"/>
</dbReference>
<dbReference type="SUPFAM" id="SSF54631">
    <property type="entry name" value="CBS-domain pair"/>
    <property type="match status" value="1"/>
</dbReference>
<evidence type="ECO:0000313" key="13">
    <source>
        <dbReference type="EMBL" id="PWN03960.1"/>
    </source>
</evidence>
<evidence type="ECO:0000256" key="6">
    <source>
        <dbReference type="ARBA" id="ARBA00022989"/>
    </source>
</evidence>
<evidence type="ECO:0000256" key="9">
    <source>
        <dbReference type="PROSITE-ProRule" id="PRU00703"/>
    </source>
</evidence>
<dbReference type="InterPro" id="IPR036318">
    <property type="entry name" value="FAD-bd_PCMH-like_sf"/>
</dbReference>
<dbReference type="InterPro" id="IPR002550">
    <property type="entry name" value="CNNM"/>
</dbReference>
<feature type="domain" description="CBS" evidence="11">
    <location>
        <begin position="222"/>
        <end position="280"/>
    </location>
</feature>
<evidence type="ECO:0000256" key="10">
    <source>
        <dbReference type="PROSITE-ProRule" id="PRU01193"/>
    </source>
</evidence>
<dbReference type="SUPFAM" id="SSF56176">
    <property type="entry name" value="FAD-binding/transporter-associated domain-like"/>
    <property type="match status" value="1"/>
</dbReference>
<dbReference type="InterPro" id="IPR000644">
    <property type="entry name" value="CBS_dom"/>
</dbReference>
<dbReference type="InterPro" id="IPR005170">
    <property type="entry name" value="Transptr-assoc_dom"/>
</dbReference>
<evidence type="ECO:0000259" key="11">
    <source>
        <dbReference type="PROSITE" id="PS51371"/>
    </source>
</evidence>
<name>A0A316THS2_9ACTN</name>
<keyword evidence="5" id="KW-0677">Repeat</keyword>